<dbReference type="Proteomes" id="UP000272025">
    <property type="component" value="Unassembled WGS sequence"/>
</dbReference>
<dbReference type="OrthoDB" id="5239590at2759"/>
<protein>
    <recommendedName>
        <fullName evidence="6">LPXTG-domain-containing protein</fullName>
    </recommendedName>
</protein>
<keyword evidence="2" id="KW-0812">Transmembrane</keyword>
<accession>A0A3N2PXI7</accession>
<evidence type="ECO:0000313" key="5">
    <source>
        <dbReference type="Proteomes" id="UP000272025"/>
    </source>
</evidence>
<keyword evidence="3" id="KW-0732">Signal</keyword>
<proteinExistence type="predicted"/>
<organism evidence="4 5">
    <name type="scientific">Sodiomyces alkalinus (strain CBS 110278 / VKM F-3762 / F11)</name>
    <name type="common">Alkaliphilic filamentous fungus</name>
    <dbReference type="NCBI Taxonomy" id="1314773"/>
    <lineage>
        <taxon>Eukaryota</taxon>
        <taxon>Fungi</taxon>
        <taxon>Dikarya</taxon>
        <taxon>Ascomycota</taxon>
        <taxon>Pezizomycotina</taxon>
        <taxon>Sordariomycetes</taxon>
        <taxon>Hypocreomycetidae</taxon>
        <taxon>Glomerellales</taxon>
        <taxon>Plectosphaerellaceae</taxon>
        <taxon>Sodiomyces</taxon>
    </lineage>
</organism>
<evidence type="ECO:0000256" key="1">
    <source>
        <dbReference type="SAM" id="MobiDB-lite"/>
    </source>
</evidence>
<dbReference type="RefSeq" id="XP_028467013.1">
    <property type="nucleotide sequence ID" value="XM_028611768.1"/>
</dbReference>
<evidence type="ECO:0000313" key="4">
    <source>
        <dbReference type="EMBL" id="ROT39207.1"/>
    </source>
</evidence>
<evidence type="ECO:0008006" key="6">
    <source>
        <dbReference type="Google" id="ProtNLM"/>
    </source>
</evidence>
<dbReference type="EMBL" id="ML119054">
    <property type="protein sequence ID" value="ROT39207.1"/>
    <property type="molecule type" value="Genomic_DNA"/>
</dbReference>
<keyword evidence="2" id="KW-1133">Transmembrane helix</keyword>
<sequence length="434" mass="48118">MYLASRALILGLILGQGAAILVANGSPCQGLCGNVLDSTTPDDIVCKEEDYASSAEGVVFQQCTTCQLRSGYTTGIEHDTQWLLYNLRYAVSYCVFGYPENDFALSGPCLTSTACEPLQHAIMHNNLASNSTAYGYCGAWIYDQLPRCLECLRVDDHHFISNFLTVLQAGCEQRPPNGTPVSVDGTPFSVFPVNITDPTPTATFIPNYYPGPLDLNARVGIAFGSLVLILTVAGAFIIWNGKRKRRAFMRDLETKMKKRAGGWPTPINTSGGSYFDNPANQKPPRTWDDTPQSQKPLRDWDNSPQSVSTEKFSTRYFSPYSSQFNSPDTAVEAKHMQWPSDNKLPRSPVQDMREIGVAFGGPEPSPMWQDVKGKGVVDELYELKEVDPAAGNIQPVAQNPPVPEILPPERPVYGYYNPADHHDSPQEDWQRHQW</sequence>
<feature type="chain" id="PRO_5017996909" description="LPXTG-domain-containing protein" evidence="3">
    <location>
        <begin position="20"/>
        <end position="434"/>
    </location>
</feature>
<evidence type="ECO:0000256" key="3">
    <source>
        <dbReference type="SAM" id="SignalP"/>
    </source>
</evidence>
<feature type="signal peptide" evidence="3">
    <location>
        <begin position="1"/>
        <end position="19"/>
    </location>
</feature>
<keyword evidence="5" id="KW-1185">Reference proteome</keyword>
<gene>
    <name evidence="4" type="ORF">SODALDRAFT_332630</name>
</gene>
<feature type="transmembrane region" description="Helical" evidence="2">
    <location>
        <begin position="219"/>
        <end position="239"/>
    </location>
</feature>
<name>A0A3N2PXI7_SODAK</name>
<feature type="region of interest" description="Disordered" evidence="1">
    <location>
        <begin position="392"/>
        <end position="434"/>
    </location>
</feature>
<feature type="compositionally biased region" description="Pro residues" evidence="1">
    <location>
        <begin position="398"/>
        <end position="410"/>
    </location>
</feature>
<keyword evidence="2" id="KW-0472">Membrane</keyword>
<feature type="compositionally biased region" description="Basic and acidic residues" evidence="1">
    <location>
        <begin position="419"/>
        <end position="434"/>
    </location>
</feature>
<dbReference type="GeneID" id="39580246"/>
<feature type="region of interest" description="Disordered" evidence="1">
    <location>
        <begin position="259"/>
        <end position="306"/>
    </location>
</feature>
<dbReference type="AlphaFoldDB" id="A0A3N2PXI7"/>
<reference evidence="4 5" key="1">
    <citation type="journal article" date="2018" name="Mol. Ecol.">
        <title>The obligate alkalophilic soda-lake fungus Sodiomyces alkalinus has shifted to a protein diet.</title>
        <authorList>
            <person name="Grum-Grzhimaylo A.A."/>
            <person name="Falkoski D.L."/>
            <person name="van den Heuvel J."/>
            <person name="Valero-Jimenez C.A."/>
            <person name="Min B."/>
            <person name="Choi I.G."/>
            <person name="Lipzen A."/>
            <person name="Daum C.G."/>
            <person name="Aanen D.K."/>
            <person name="Tsang A."/>
            <person name="Henrissat B."/>
            <person name="Bilanenko E.N."/>
            <person name="de Vries R.P."/>
            <person name="van Kan J.A.L."/>
            <person name="Grigoriev I.V."/>
            <person name="Debets A.J.M."/>
        </authorList>
    </citation>
    <scope>NUCLEOTIDE SEQUENCE [LARGE SCALE GENOMIC DNA]</scope>
    <source>
        <strain evidence="4 5">F11</strain>
    </source>
</reference>
<evidence type="ECO:0000256" key="2">
    <source>
        <dbReference type="SAM" id="Phobius"/>
    </source>
</evidence>
<dbReference type="STRING" id="1314773.A0A3N2PXI7"/>